<dbReference type="Pfam" id="PF00307">
    <property type="entry name" value="CH"/>
    <property type="match status" value="2"/>
</dbReference>
<dbReference type="Proteomes" id="UP000738325">
    <property type="component" value="Unassembled WGS sequence"/>
</dbReference>
<proteinExistence type="predicted"/>
<dbReference type="PANTHER" id="PTHR11915">
    <property type="entry name" value="SPECTRIN/FILAMIN RELATED CYTOSKELETAL PROTEIN"/>
    <property type="match status" value="1"/>
</dbReference>
<feature type="domain" description="Calponin-homology (CH)" evidence="3">
    <location>
        <begin position="64"/>
        <end position="170"/>
    </location>
</feature>
<evidence type="ECO:0000259" key="3">
    <source>
        <dbReference type="PROSITE" id="PS50021"/>
    </source>
</evidence>
<accession>A0A9P6RCW9</accession>
<dbReference type="EMBL" id="JAAAIP010000422">
    <property type="protein sequence ID" value="KAG0317436.1"/>
    <property type="molecule type" value="Genomic_DNA"/>
</dbReference>
<reference evidence="4" key="1">
    <citation type="journal article" date="2020" name="Fungal Divers.">
        <title>Resolving the Mortierellaceae phylogeny through synthesis of multi-gene phylogenetics and phylogenomics.</title>
        <authorList>
            <person name="Vandepol N."/>
            <person name="Liber J."/>
            <person name="Desiro A."/>
            <person name="Na H."/>
            <person name="Kennedy M."/>
            <person name="Barry K."/>
            <person name="Grigoriev I.V."/>
            <person name="Miller A.N."/>
            <person name="O'Donnell K."/>
            <person name="Stajich J.E."/>
            <person name="Bonito G."/>
        </authorList>
    </citation>
    <scope>NUCLEOTIDE SEQUENCE</scope>
    <source>
        <strain evidence="4">REB-010B</strain>
    </source>
</reference>
<feature type="compositionally biased region" description="Polar residues" evidence="2">
    <location>
        <begin position="10"/>
        <end position="43"/>
    </location>
</feature>
<dbReference type="PROSITE" id="PS50021">
    <property type="entry name" value="CH"/>
    <property type="match status" value="2"/>
</dbReference>
<dbReference type="Gene3D" id="1.10.418.10">
    <property type="entry name" value="Calponin-like domain"/>
    <property type="match status" value="2"/>
</dbReference>
<evidence type="ECO:0000256" key="2">
    <source>
        <dbReference type="SAM" id="MobiDB-lite"/>
    </source>
</evidence>
<dbReference type="OrthoDB" id="10017054at2759"/>
<evidence type="ECO:0000256" key="1">
    <source>
        <dbReference type="SAM" id="Coils"/>
    </source>
</evidence>
<organism evidence="4 5">
    <name type="scientific">Dissophora globulifera</name>
    <dbReference type="NCBI Taxonomy" id="979702"/>
    <lineage>
        <taxon>Eukaryota</taxon>
        <taxon>Fungi</taxon>
        <taxon>Fungi incertae sedis</taxon>
        <taxon>Mucoromycota</taxon>
        <taxon>Mortierellomycotina</taxon>
        <taxon>Mortierellomycetes</taxon>
        <taxon>Mortierellales</taxon>
        <taxon>Mortierellaceae</taxon>
        <taxon>Dissophora</taxon>
    </lineage>
</organism>
<dbReference type="InterPro" id="IPR001715">
    <property type="entry name" value="CH_dom"/>
</dbReference>
<feature type="region of interest" description="Disordered" evidence="2">
    <location>
        <begin position="407"/>
        <end position="433"/>
    </location>
</feature>
<protein>
    <submittedName>
        <fullName evidence="4">Actinin alpha 2</fullName>
    </submittedName>
</protein>
<dbReference type="InterPro" id="IPR036872">
    <property type="entry name" value="CH_dom_sf"/>
</dbReference>
<evidence type="ECO:0000313" key="4">
    <source>
        <dbReference type="EMBL" id="KAG0317436.1"/>
    </source>
</evidence>
<feature type="domain" description="Calponin-homology (CH)" evidence="3">
    <location>
        <begin position="212"/>
        <end position="328"/>
    </location>
</feature>
<feature type="compositionally biased region" description="Basic and acidic residues" evidence="2">
    <location>
        <begin position="420"/>
        <end position="433"/>
    </location>
</feature>
<keyword evidence="1" id="KW-0175">Coiled coil</keyword>
<feature type="region of interest" description="Disordered" evidence="2">
    <location>
        <begin position="1"/>
        <end position="45"/>
    </location>
</feature>
<dbReference type="SMART" id="SM00033">
    <property type="entry name" value="CH"/>
    <property type="match status" value="2"/>
</dbReference>
<keyword evidence="5" id="KW-1185">Reference proteome</keyword>
<name>A0A9P6RCW9_9FUNG</name>
<evidence type="ECO:0000313" key="5">
    <source>
        <dbReference type="Proteomes" id="UP000738325"/>
    </source>
</evidence>
<sequence length="1892" mass="216920">MAWQLKNKRLQPSGTGAKSSNAPNTPLSGIAASSSSTGNQVHHLTNHLDTGDDLVRQFAASQIDTQKTAFMRWVNVQLATTTTYGPMNSIERDLRDGKRLIGLLEAISKEPLKPERGNMRIHQMANVSKAISFLEKRTDEPMGSIGNEDIVNGNVKLTLGLIWIIIYRFQIQTIANSIGDVYPSLIEEMNMEGEDSSNVVTAKGKKKGAQQVDAKQVLLRWVRNQLEDYSDIIPPIQDFHRSWRTGVAFAALIHRHDPNALPDFYTSILQNPHDTIDQWRSTLTRVFETALENMSLPQLLDAEDLVDVETPDERSVMTYVSEYYLVMSKHQQEQDPDIAEEQHTLRVQAKQGRVEIAGEDEQAALRMTLEEEERRKQEEQEELERIRLRRLEIEGWSIRAVERAREEEEARRKRKEEEEEKSRQRQLRREQRDREKALLLQKANGDKPRRKMSMADPSDIGAAELDVGYSRLESEPMDPEVLKARQVELDSKRELYHEETIAFLEWLEQQEVRFPDTPDTNVPMDRTMDLEPFKLAVGQAEEKRLIKAQEVTRLHSAREELLDYESPELTAEQIGDVDKVWWEIDAHWNTIGEKIIKAKVAIQELTWIVECTQEIDRILGDIQRFEDQFQATAEKRAQDSLQDRSQLTFLDHQETNLFSIRMLLRKYAEIMTTVLDSSAYTAPEHLIERKTQISSESLPQLNERLELVQQLLANDRLLRTFLDTFELSQERIQSTAHWLTSLGTPSFVSEDVWTSGNDLKEFLVRDRSHDYDLDQYLSEVNDLKSKLDEEQIKVVDFRSTELERLDQDAQAVIMAVEETHDATAENTTRSVQEMKQDVVGDLKRVEEMFPREAERCAYAMRVLDYLFAARSTLSDLETAYNAVSSWTATLPSSEVEAAVRRVEMSHGQLEATFKTAQDIQPFVWDSIQSRHGALSSLVKDLSSSFEEKQDIVRVDQQMRAFLDFTQACMMTIREIRSQLYADAPFNGFTSEDTTSLEQYSALVASVGKSFDEFENGTYVSYQEAASAMAASAGIAGSRQDPATVQTKLTNIQRLLGDVRALRLDRERDIVTLAECRRITKLFLTLNSDLGSLESKFANLEITDAEQKETLGDLVERSSQLANEHVLLEQSKVFRYITKDPSCLPMLKEIKERQSKIQQMQARLQAGLQVGEQWGILWDQFSDRVVTLEQYLNQTEQEILGRGIATIDGLADGDANWKKTEDELHEAEDANGRMVTNLKEFQRQRMLELSNLKVALYQSVQLSGGIETLDQIRTRQYHEAELHQQRLREHVQRLYLLNSKEGFQLEILGQRLVWSQQLTGSKVQLDSSTSACQNVVQEYAAWIAKSSAADGTEDLNKKPAEQLKQQVDQITATALTQKESMYDVTLAIYSSLAELATVAAPGETNTAPDSKKVPLHLEVELYEFKHRYTLLELHLEYARQMADHAGMVVDYIRKVDAMDSGFVRMATELRAVAEANPKTIEKLESIRKELEDLSEDIRTVVKMPKPSDKIAADAYPTGQQPSRTELEKVLRTRLERSRELSRGLDPLVIEFNALLAYQNGLRQLSDELNEHDRWVVRSGYKVQSVHDQIKQMFSSWPGDEQEQLKSQTHEAMVVFDVDEQVVVDDLDVLIAEMDKEFAYVQTQEQEFLKSKLKVEVALYNATAHSKQLQTMLEWQVDNLTRKIQMLETDIRSRSLNLQALEKRAIWEKEIEVARSWFKDFAKAVILFAREQVKWRSNHREFDDAASMRSVRTTASRMQIDRLGLSVIEFEDQVEIFETESRPRVDKAWSDLCSALVLIARQVPDEFQGRQNALGREFDEIRKQVSYSAQIVTQRKSLEEVALQLGELEGLETDLRSSAMSITSSRYGAGTKSIKTKEKGWSRFQAKVKKLTRK</sequence>
<comment type="caution">
    <text evidence="4">The sequence shown here is derived from an EMBL/GenBank/DDBJ whole genome shotgun (WGS) entry which is preliminary data.</text>
</comment>
<gene>
    <name evidence="4" type="primary">ACTN2_1</name>
    <name evidence="4" type="ORF">BGZ99_006300</name>
</gene>
<feature type="coiled-coil region" evidence="1">
    <location>
        <begin position="1475"/>
        <end position="1502"/>
    </location>
</feature>
<dbReference type="SUPFAM" id="SSF47576">
    <property type="entry name" value="Calponin-homology domain, CH-domain"/>
    <property type="match status" value="1"/>
</dbReference>